<dbReference type="AlphaFoldDB" id="A0AAV4Q2L8"/>
<evidence type="ECO:0000313" key="2">
    <source>
        <dbReference type="Proteomes" id="UP001054837"/>
    </source>
</evidence>
<proteinExistence type="predicted"/>
<accession>A0AAV4Q2L8</accession>
<dbReference type="Proteomes" id="UP001054837">
    <property type="component" value="Unassembled WGS sequence"/>
</dbReference>
<dbReference type="EMBL" id="BPLQ01003839">
    <property type="protein sequence ID" value="GIY03660.1"/>
    <property type="molecule type" value="Genomic_DNA"/>
</dbReference>
<name>A0AAV4Q2L8_9ARAC</name>
<comment type="caution">
    <text evidence="1">The sequence shown here is derived from an EMBL/GenBank/DDBJ whole genome shotgun (WGS) entry which is preliminary data.</text>
</comment>
<organism evidence="1 2">
    <name type="scientific">Caerostris darwini</name>
    <dbReference type="NCBI Taxonomy" id="1538125"/>
    <lineage>
        <taxon>Eukaryota</taxon>
        <taxon>Metazoa</taxon>
        <taxon>Ecdysozoa</taxon>
        <taxon>Arthropoda</taxon>
        <taxon>Chelicerata</taxon>
        <taxon>Arachnida</taxon>
        <taxon>Araneae</taxon>
        <taxon>Araneomorphae</taxon>
        <taxon>Entelegynae</taxon>
        <taxon>Araneoidea</taxon>
        <taxon>Araneidae</taxon>
        <taxon>Caerostris</taxon>
    </lineage>
</organism>
<reference evidence="1 2" key="1">
    <citation type="submission" date="2021-06" db="EMBL/GenBank/DDBJ databases">
        <title>Caerostris darwini draft genome.</title>
        <authorList>
            <person name="Kono N."/>
            <person name="Arakawa K."/>
        </authorList>
    </citation>
    <scope>NUCLEOTIDE SEQUENCE [LARGE SCALE GENOMIC DNA]</scope>
</reference>
<keyword evidence="2" id="KW-1185">Reference proteome</keyword>
<protein>
    <submittedName>
        <fullName evidence="1">Uncharacterized protein</fullName>
    </submittedName>
</protein>
<evidence type="ECO:0000313" key="1">
    <source>
        <dbReference type="EMBL" id="GIY03660.1"/>
    </source>
</evidence>
<sequence length="126" mass="14750">MTEEEVPDIKDENGDKETVDEVQAVIVDEVISDKENLVNKENIITNIMKAVIERENLLKKNSSLQQKLSMYLKGSEETEYFQTLQLPMGSTEETFMELLRKYFEGISQNLRKHRMFLKICLRFKNG</sequence>
<gene>
    <name evidence="1" type="ORF">CDAR_526701</name>
</gene>